<dbReference type="InterPro" id="IPR014922">
    <property type="entry name" value="YdhG-like"/>
</dbReference>
<name>A0ABW6BE41_9SPHI</name>
<accession>A0ABW6BE41</accession>
<dbReference type="Proteomes" id="UP001597525">
    <property type="component" value="Unassembled WGS sequence"/>
</dbReference>
<dbReference type="RefSeq" id="WP_320185139.1">
    <property type="nucleotide sequence ID" value="NZ_CP138332.1"/>
</dbReference>
<evidence type="ECO:0000313" key="2">
    <source>
        <dbReference type="EMBL" id="MFD2967172.1"/>
    </source>
</evidence>
<evidence type="ECO:0000313" key="3">
    <source>
        <dbReference type="Proteomes" id="UP001597525"/>
    </source>
</evidence>
<dbReference type="EMBL" id="JBHUPB010000005">
    <property type="protein sequence ID" value="MFD2967172.1"/>
    <property type="molecule type" value="Genomic_DNA"/>
</dbReference>
<feature type="domain" description="YdhG-like" evidence="1">
    <location>
        <begin position="26"/>
        <end position="130"/>
    </location>
</feature>
<protein>
    <submittedName>
        <fullName evidence="2">DUF1801 domain-containing protein</fullName>
    </submittedName>
</protein>
<organism evidence="2 3">
    <name type="scientific">Sphingobacterium bambusae</name>
    <dbReference type="NCBI Taxonomy" id="662858"/>
    <lineage>
        <taxon>Bacteria</taxon>
        <taxon>Pseudomonadati</taxon>
        <taxon>Bacteroidota</taxon>
        <taxon>Sphingobacteriia</taxon>
        <taxon>Sphingobacteriales</taxon>
        <taxon>Sphingobacteriaceae</taxon>
        <taxon>Sphingobacterium</taxon>
    </lineage>
</organism>
<comment type="caution">
    <text evidence="2">The sequence shown here is derived from an EMBL/GenBank/DDBJ whole genome shotgun (WGS) entry which is preliminary data.</text>
</comment>
<dbReference type="Pfam" id="PF08818">
    <property type="entry name" value="DUF1801"/>
    <property type="match status" value="1"/>
</dbReference>
<reference evidence="3" key="1">
    <citation type="journal article" date="2019" name="Int. J. Syst. Evol. Microbiol.">
        <title>The Global Catalogue of Microorganisms (GCM) 10K type strain sequencing project: providing services to taxonomists for standard genome sequencing and annotation.</title>
        <authorList>
            <consortium name="The Broad Institute Genomics Platform"/>
            <consortium name="The Broad Institute Genome Sequencing Center for Infectious Disease"/>
            <person name="Wu L."/>
            <person name="Ma J."/>
        </authorList>
    </citation>
    <scope>NUCLEOTIDE SEQUENCE [LARGE SCALE GENOMIC DNA]</scope>
    <source>
        <strain evidence="3">KCTC 22814</strain>
    </source>
</reference>
<keyword evidence="3" id="KW-1185">Reference proteome</keyword>
<proteinExistence type="predicted"/>
<sequence length="143" mass="15833">MAKNKTAYTGEEVGNFLQQVNDEQKRQDSLALIALMEEVSGEQAQMFGPSIIGFGKYAYRYASGHAGEAPLIGFSPRKDAISLYVYTGADEHRHLLDGLGKFKMGKACIYIKRLTDIDSTVLTTLMTETIAFLSHTYTRVANN</sequence>
<dbReference type="SUPFAM" id="SSF159888">
    <property type="entry name" value="YdhG-like"/>
    <property type="match status" value="1"/>
</dbReference>
<evidence type="ECO:0000259" key="1">
    <source>
        <dbReference type="Pfam" id="PF08818"/>
    </source>
</evidence>
<gene>
    <name evidence="2" type="ORF">ACFS7Y_07230</name>
</gene>